<dbReference type="InterPro" id="IPR029035">
    <property type="entry name" value="DHS-like_NAD/FAD-binding_dom"/>
</dbReference>
<keyword evidence="5" id="KW-1185">Reference proteome</keyword>
<evidence type="ECO:0000313" key="4">
    <source>
        <dbReference type="EMBL" id="PVH92354.1"/>
    </source>
</evidence>
<feature type="binding site" evidence="2">
    <location>
        <position position="159"/>
    </location>
    <ligand>
        <name>Zn(2+)</name>
        <dbReference type="ChEBI" id="CHEBI:29105"/>
    </ligand>
</feature>
<dbReference type="GO" id="GO:0006282">
    <property type="term" value="P:regulation of DNA repair"/>
    <property type="evidence" value="ECO:0007669"/>
    <property type="project" value="TreeGrafter"/>
</dbReference>
<accession>A0A2V1D550</accession>
<dbReference type="GO" id="GO:0046872">
    <property type="term" value="F:metal ion binding"/>
    <property type="evidence" value="ECO:0007669"/>
    <property type="project" value="UniProtKB-KW"/>
</dbReference>
<proteinExistence type="predicted"/>
<dbReference type="GO" id="GO:0000122">
    <property type="term" value="P:negative regulation of transcription by RNA polymerase II"/>
    <property type="evidence" value="ECO:0007669"/>
    <property type="project" value="TreeGrafter"/>
</dbReference>
<gene>
    <name evidence="4" type="ORF">DM02DRAFT_700240</name>
</gene>
<feature type="binding site" evidence="2">
    <location>
        <position position="164"/>
    </location>
    <ligand>
        <name>Zn(2+)</name>
        <dbReference type="ChEBI" id="CHEBI:29105"/>
    </ligand>
</feature>
<dbReference type="Proteomes" id="UP000244855">
    <property type="component" value="Unassembled WGS sequence"/>
</dbReference>
<name>A0A2V1D550_9PLEO</name>
<keyword evidence="2" id="KW-0862">Zinc</keyword>
<feature type="domain" description="Deacetylase sirtuin-type" evidence="3">
    <location>
        <begin position="17"/>
        <end position="278"/>
    </location>
</feature>
<dbReference type="GO" id="GO:0070403">
    <property type="term" value="F:NAD+ binding"/>
    <property type="evidence" value="ECO:0007669"/>
    <property type="project" value="TreeGrafter"/>
</dbReference>
<keyword evidence="1" id="KW-0520">NAD</keyword>
<dbReference type="AlphaFoldDB" id="A0A2V1D550"/>
<dbReference type="Gene3D" id="3.40.50.1220">
    <property type="entry name" value="TPP-binding domain"/>
    <property type="match status" value="1"/>
</dbReference>
<dbReference type="EMBL" id="KZ805691">
    <property type="protein sequence ID" value="PVH92354.1"/>
    <property type="molecule type" value="Genomic_DNA"/>
</dbReference>
<evidence type="ECO:0000256" key="1">
    <source>
        <dbReference type="ARBA" id="ARBA00023027"/>
    </source>
</evidence>
<keyword evidence="2" id="KW-0479">Metal-binding</keyword>
<dbReference type="PANTHER" id="PTHR11085:SF15">
    <property type="entry name" value="NAD-DEPENDENT HISTONE DEACETYLASE HST4"/>
    <property type="match status" value="1"/>
</dbReference>
<organism evidence="4 5">
    <name type="scientific">Periconia macrospinosa</name>
    <dbReference type="NCBI Taxonomy" id="97972"/>
    <lineage>
        <taxon>Eukaryota</taxon>
        <taxon>Fungi</taxon>
        <taxon>Dikarya</taxon>
        <taxon>Ascomycota</taxon>
        <taxon>Pezizomycotina</taxon>
        <taxon>Dothideomycetes</taxon>
        <taxon>Pleosporomycetidae</taxon>
        <taxon>Pleosporales</taxon>
        <taxon>Massarineae</taxon>
        <taxon>Periconiaceae</taxon>
        <taxon>Periconia</taxon>
    </lineage>
</organism>
<dbReference type="PANTHER" id="PTHR11085">
    <property type="entry name" value="NAD-DEPENDENT PROTEIN DEACYLASE SIRTUIN-5, MITOCHONDRIAL-RELATED"/>
    <property type="match status" value="1"/>
</dbReference>
<feature type="binding site" evidence="2">
    <location>
        <position position="139"/>
    </location>
    <ligand>
        <name>Zn(2+)</name>
        <dbReference type="ChEBI" id="CHEBI:29105"/>
    </ligand>
</feature>
<dbReference type="InterPro" id="IPR050134">
    <property type="entry name" value="NAD-dep_sirtuin_deacylases"/>
</dbReference>
<dbReference type="PROSITE" id="PS50305">
    <property type="entry name" value="SIRTUIN"/>
    <property type="match status" value="1"/>
</dbReference>
<evidence type="ECO:0000259" key="3">
    <source>
        <dbReference type="PROSITE" id="PS50305"/>
    </source>
</evidence>
<dbReference type="GO" id="GO:0031508">
    <property type="term" value="P:pericentric heterochromatin formation"/>
    <property type="evidence" value="ECO:0007669"/>
    <property type="project" value="TreeGrafter"/>
</dbReference>
<feature type="binding site" evidence="2">
    <location>
        <position position="142"/>
    </location>
    <ligand>
        <name>Zn(2+)</name>
        <dbReference type="ChEBI" id="CHEBI:29105"/>
    </ligand>
</feature>
<dbReference type="InterPro" id="IPR026590">
    <property type="entry name" value="Ssirtuin_cat_dom"/>
</dbReference>
<dbReference type="GO" id="GO:0017136">
    <property type="term" value="F:histone deacetylase activity, NAD-dependent"/>
    <property type="evidence" value="ECO:0007669"/>
    <property type="project" value="TreeGrafter"/>
</dbReference>
<dbReference type="SUPFAM" id="SSF52467">
    <property type="entry name" value="DHS-like NAD/FAD-binding domain"/>
    <property type="match status" value="1"/>
</dbReference>
<evidence type="ECO:0000256" key="2">
    <source>
        <dbReference type="PROSITE-ProRule" id="PRU00236"/>
    </source>
</evidence>
<feature type="active site" description="Proton acceptor" evidence="2">
    <location>
        <position position="131"/>
    </location>
</feature>
<evidence type="ECO:0000313" key="5">
    <source>
        <dbReference type="Proteomes" id="UP000244855"/>
    </source>
</evidence>
<dbReference type="GO" id="GO:1990414">
    <property type="term" value="P:replication-born double-strand break repair via sister chromatid exchange"/>
    <property type="evidence" value="ECO:0007669"/>
    <property type="project" value="TreeGrafter"/>
</dbReference>
<dbReference type="GO" id="GO:0005634">
    <property type="term" value="C:nucleus"/>
    <property type="evidence" value="ECO:0007669"/>
    <property type="project" value="TreeGrafter"/>
</dbReference>
<dbReference type="STRING" id="97972.A0A2V1D550"/>
<reference evidence="4 5" key="1">
    <citation type="journal article" date="2018" name="Sci. Rep.">
        <title>Comparative genomics provides insights into the lifestyle and reveals functional heterogeneity of dark septate endophytic fungi.</title>
        <authorList>
            <person name="Knapp D.G."/>
            <person name="Nemeth J.B."/>
            <person name="Barry K."/>
            <person name="Hainaut M."/>
            <person name="Henrissat B."/>
            <person name="Johnson J."/>
            <person name="Kuo A."/>
            <person name="Lim J.H.P."/>
            <person name="Lipzen A."/>
            <person name="Nolan M."/>
            <person name="Ohm R.A."/>
            <person name="Tamas L."/>
            <person name="Grigoriev I.V."/>
            <person name="Spatafora J.W."/>
            <person name="Nagy L.G."/>
            <person name="Kovacs G.M."/>
        </authorList>
    </citation>
    <scope>NUCLEOTIDE SEQUENCE [LARGE SCALE GENOMIC DNA]</scope>
    <source>
        <strain evidence="4 5">DSE2036</strain>
    </source>
</reference>
<dbReference type="GO" id="GO:0031934">
    <property type="term" value="C:mating-type region heterochromatin"/>
    <property type="evidence" value="ECO:0007669"/>
    <property type="project" value="TreeGrafter"/>
</dbReference>
<protein>
    <recommendedName>
        <fullName evidence="3">Deacetylase sirtuin-type domain-containing protein</fullName>
    </recommendedName>
</protein>
<sequence>MPPDKAETRVYRAVYEDEKAENTLREAVRAVCVGKKIVVITGEGVSAIARASTREAKGVGKTPQAADSYSRKGKPVRVPWLAGPYRQRGRLLRYYTEEVDGIEHQTKNLAPAVSPKKNTPPDQWPLTVQLHGSIRHAVCNTCYHIPTASNSANDFWSECENGECSGGGRLIPNIQFYNTDPLSWPLRHYHEEVIHYDVHVEYPDVLIVVGTHLQSKTSKHLITEFARNVQRKEGACIWLDGGTMEPDTHDEVMSEFTAVIKTGADAFARVVMDYMDWCERRDMKSSMEVNG</sequence>